<dbReference type="RefSeq" id="WP_370397569.1">
    <property type="nucleotide sequence ID" value="NZ_JALBUT010000009.1"/>
</dbReference>
<reference evidence="1 2" key="1">
    <citation type="submission" date="2022-03" db="EMBL/GenBank/DDBJ databases">
        <title>Novel taxa within the pig intestine.</title>
        <authorList>
            <person name="Wylensek D."/>
            <person name="Bishof K."/>
            <person name="Afrizal A."/>
            <person name="Clavel T."/>
        </authorList>
    </citation>
    <scope>NUCLEOTIDE SEQUENCE [LARGE SCALE GENOMIC DNA]</scope>
    <source>
        <strain evidence="1 2">CLA-KB-P66</strain>
    </source>
</reference>
<evidence type="ECO:0000313" key="1">
    <source>
        <dbReference type="EMBL" id="MDX8416116.1"/>
    </source>
</evidence>
<gene>
    <name evidence="1" type="ORF">MOX91_08010</name>
</gene>
<accession>A0ABU4WHS5</accession>
<sequence>MNKKEINTPSKITKAGVNAIMNLIPYVNTIAIFCSELALIQWKERREVWEAEMSKAFEKLNESFLEKAKETPNFASILASTYQAALLDIEEDKVKKYVNTLINVVLGEKITDAKIHIFLNILREFTIAHINLLTYISSLKEDDINTSSKKGIFNEGSFPDDETKKLRDNLLEDLYRYKLVSTNTSGKRQYDLAITERTFPKCLTPLGREFLDFISEHQ</sequence>
<keyword evidence="2" id="KW-1185">Reference proteome</keyword>
<protein>
    <recommendedName>
        <fullName evidence="3">DUF4393 domain-containing protein</fullName>
    </recommendedName>
</protein>
<proteinExistence type="predicted"/>
<comment type="caution">
    <text evidence="1">The sequence shown here is derived from an EMBL/GenBank/DDBJ whole genome shotgun (WGS) entry which is preliminary data.</text>
</comment>
<organism evidence="1 2">
    <name type="scientific">Intestinicryptomonas porci</name>
    <dbReference type="NCBI Taxonomy" id="2926320"/>
    <lineage>
        <taxon>Bacteria</taxon>
        <taxon>Pseudomonadati</taxon>
        <taxon>Verrucomicrobiota</taxon>
        <taxon>Opitutia</taxon>
        <taxon>Opitutales</taxon>
        <taxon>Intestinicryptomonaceae</taxon>
        <taxon>Intestinicryptomonas</taxon>
    </lineage>
</organism>
<dbReference type="EMBL" id="JALBUT010000009">
    <property type="protein sequence ID" value="MDX8416116.1"/>
    <property type="molecule type" value="Genomic_DNA"/>
</dbReference>
<evidence type="ECO:0008006" key="3">
    <source>
        <dbReference type="Google" id="ProtNLM"/>
    </source>
</evidence>
<evidence type="ECO:0000313" key="2">
    <source>
        <dbReference type="Proteomes" id="UP001275932"/>
    </source>
</evidence>
<dbReference type="Proteomes" id="UP001275932">
    <property type="component" value="Unassembled WGS sequence"/>
</dbReference>
<name>A0ABU4WHS5_9BACT</name>